<keyword evidence="10" id="KW-1185">Reference proteome</keyword>
<dbReference type="AlphaFoldDB" id="A0A164V0Z9"/>
<feature type="domain" description="MSP" evidence="8">
    <location>
        <begin position="2"/>
        <end position="123"/>
    </location>
</feature>
<evidence type="ECO:0000256" key="4">
    <source>
        <dbReference type="ARBA" id="ARBA00022989"/>
    </source>
</evidence>
<feature type="compositionally biased region" description="Polar residues" evidence="6">
    <location>
        <begin position="141"/>
        <end position="151"/>
    </location>
</feature>
<dbReference type="GO" id="GO:0007009">
    <property type="term" value="P:plasma membrane organization"/>
    <property type="evidence" value="ECO:0007669"/>
    <property type="project" value="UniProtKB-ARBA"/>
</dbReference>
<evidence type="ECO:0000313" key="10">
    <source>
        <dbReference type="Proteomes" id="UP000076722"/>
    </source>
</evidence>
<dbReference type="InterPro" id="IPR016763">
    <property type="entry name" value="VAP"/>
</dbReference>
<dbReference type="InterPro" id="IPR008962">
    <property type="entry name" value="PapD-like_sf"/>
</dbReference>
<organism evidence="9 10">
    <name type="scientific">Sistotremastrum niveocremeum HHB9708</name>
    <dbReference type="NCBI Taxonomy" id="1314777"/>
    <lineage>
        <taxon>Eukaryota</taxon>
        <taxon>Fungi</taxon>
        <taxon>Dikarya</taxon>
        <taxon>Basidiomycota</taxon>
        <taxon>Agaricomycotina</taxon>
        <taxon>Agaricomycetes</taxon>
        <taxon>Sistotremastrales</taxon>
        <taxon>Sistotremastraceae</taxon>
        <taxon>Sertulicium</taxon>
        <taxon>Sertulicium niveocremeum</taxon>
    </lineage>
</organism>
<evidence type="ECO:0000256" key="1">
    <source>
        <dbReference type="ARBA" id="ARBA00004211"/>
    </source>
</evidence>
<dbReference type="GO" id="GO:0160214">
    <property type="term" value="F:endoplasmic reticulum-plasma membrane adaptor activity"/>
    <property type="evidence" value="ECO:0007669"/>
    <property type="project" value="UniProtKB-ARBA"/>
</dbReference>
<protein>
    <submittedName>
        <fullName evidence="9">VAMP-associated protein</fullName>
    </submittedName>
</protein>
<dbReference type="PIRSF" id="PIRSF019693">
    <property type="entry name" value="VAMP-associated"/>
    <property type="match status" value="1"/>
</dbReference>
<dbReference type="GO" id="GO:0140506">
    <property type="term" value="F:endoplasmic reticulum-autophagosome adaptor activity"/>
    <property type="evidence" value="ECO:0007669"/>
    <property type="project" value="UniProtKB-ARBA"/>
</dbReference>
<dbReference type="GO" id="GO:0061709">
    <property type="term" value="P:reticulophagy"/>
    <property type="evidence" value="ECO:0007669"/>
    <property type="project" value="UniProtKB-ARBA"/>
</dbReference>
<feature type="region of interest" description="Disordered" evidence="6">
    <location>
        <begin position="133"/>
        <end position="153"/>
    </location>
</feature>
<dbReference type="EMBL" id="KV419406">
    <property type="protein sequence ID" value="KZS93716.1"/>
    <property type="molecule type" value="Genomic_DNA"/>
</dbReference>
<dbReference type="PANTHER" id="PTHR10809">
    <property type="entry name" value="VESICLE-ASSOCIATED MEMBRANE PROTEIN-ASSOCIATED PROTEIN"/>
    <property type="match status" value="1"/>
</dbReference>
<evidence type="ECO:0000256" key="6">
    <source>
        <dbReference type="SAM" id="MobiDB-lite"/>
    </source>
</evidence>
<dbReference type="GO" id="GO:0035091">
    <property type="term" value="F:phosphatidylinositol binding"/>
    <property type="evidence" value="ECO:0007669"/>
    <property type="project" value="UniProtKB-ARBA"/>
</dbReference>
<dbReference type="SUPFAM" id="SSF49354">
    <property type="entry name" value="PapD-like"/>
    <property type="match status" value="1"/>
</dbReference>
<dbReference type="InterPro" id="IPR000535">
    <property type="entry name" value="MSP_dom"/>
</dbReference>
<comment type="subcellular location">
    <subcellularLocation>
        <location evidence="1">Membrane</location>
        <topology evidence="1">Single-pass type IV membrane protein</topology>
    </subcellularLocation>
</comment>
<dbReference type="GO" id="GO:0005886">
    <property type="term" value="C:plasma membrane"/>
    <property type="evidence" value="ECO:0007669"/>
    <property type="project" value="TreeGrafter"/>
</dbReference>
<dbReference type="GO" id="GO:1902647">
    <property type="term" value="P:negative regulation of 1-phosphatidyl-1D-myo-inositol 4,5-bisphosphate biosynthetic process"/>
    <property type="evidence" value="ECO:0007669"/>
    <property type="project" value="UniProtKB-ARBA"/>
</dbReference>
<dbReference type="GO" id="GO:0061817">
    <property type="term" value="P:endoplasmic reticulum-plasma membrane tethering"/>
    <property type="evidence" value="ECO:0007669"/>
    <property type="project" value="UniProtKB-ARBA"/>
</dbReference>
<evidence type="ECO:0000256" key="3">
    <source>
        <dbReference type="ARBA" id="ARBA00022692"/>
    </source>
</evidence>
<dbReference type="STRING" id="1314777.A0A164V0Z9"/>
<comment type="similarity">
    <text evidence="2">Belongs to the VAMP-associated protein (VAP) (TC 9.B.17) family.</text>
</comment>
<keyword evidence="4 7" id="KW-1133">Transmembrane helix</keyword>
<dbReference type="PROSITE" id="PS50202">
    <property type="entry name" value="MSP"/>
    <property type="match status" value="1"/>
</dbReference>
<accession>A0A164V0Z9</accession>
<dbReference type="FunFam" id="2.60.40.10:FF:000813">
    <property type="entry name" value="Vesicle-associated protein 1-1"/>
    <property type="match status" value="1"/>
</dbReference>
<dbReference type="OrthoDB" id="264603at2759"/>
<dbReference type="GO" id="GO:0160219">
    <property type="term" value="C:cortical endoplasmic reticulum membrane"/>
    <property type="evidence" value="ECO:0007669"/>
    <property type="project" value="UniProtKB-ARBA"/>
</dbReference>
<keyword evidence="3 7" id="KW-0812">Transmembrane</keyword>
<sequence>MSVALSPASALGFNRPLTQLVKRILTVTNKNAHPVAFKVKTTAPKLYCVRPNSGRIEPGESVDVQVLLQAMKEEPPLNAKCKDKFLIQSMIIAPHKENIPLHDLWNLEEGDNTEIHQQKVKVVYLPPVGETVEESDEYAQPNESTMRSFGESQRWGVAEDVPPPANGSSRSIPPVFDTSADIPPPVDRGASPAFFAADEDHHEPQPIPAFTPPSPRPPVVQPVPPETPGVGMVNVNVHTPPVRVPSPAPRVPSPAPVVNAPNDELLDKFNEAQAEIQRLRAVLAAIPAPSPDIRRRTKALSDDGASTVMPDDELVDVRRSGSPLNDPLGVPPQVVAIIALAVFTLTYLFF</sequence>
<evidence type="ECO:0000256" key="2">
    <source>
        <dbReference type="ARBA" id="ARBA00008932"/>
    </source>
</evidence>
<proteinExistence type="inferred from homology"/>
<evidence type="ECO:0000313" key="9">
    <source>
        <dbReference type="EMBL" id="KZS93716.1"/>
    </source>
</evidence>
<keyword evidence="5 7" id="KW-0472">Membrane</keyword>
<dbReference type="Gene3D" id="2.60.40.10">
    <property type="entry name" value="Immunoglobulins"/>
    <property type="match status" value="1"/>
</dbReference>
<dbReference type="Pfam" id="PF00635">
    <property type="entry name" value="Motile_Sperm"/>
    <property type="match status" value="1"/>
</dbReference>
<evidence type="ECO:0000259" key="8">
    <source>
        <dbReference type="PROSITE" id="PS50202"/>
    </source>
</evidence>
<gene>
    <name evidence="9" type="ORF">SISNIDRAFT_478528</name>
</gene>
<dbReference type="GO" id="GO:0001786">
    <property type="term" value="F:phosphatidylserine binding"/>
    <property type="evidence" value="ECO:0007669"/>
    <property type="project" value="UniProtKB-ARBA"/>
</dbReference>
<dbReference type="GO" id="GO:0090158">
    <property type="term" value="P:endoplasmic reticulum membrane organization"/>
    <property type="evidence" value="ECO:0007669"/>
    <property type="project" value="TreeGrafter"/>
</dbReference>
<dbReference type="InterPro" id="IPR013783">
    <property type="entry name" value="Ig-like_fold"/>
</dbReference>
<dbReference type="Proteomes" id="UP000076722">
    <property type="component" value="Unassembled WGS sequence"/>
</dbReference>
<name>A0A164V0Z9_9AGAM</name>
<dbReference type="GO" id="GO:0051685">
    <property type="term" value="P:maintenance of ER location"/>
    <property type="evidence" value="ECO:0007669"/>
    <property type="project" value="UniProtKB-ARBA"/>
</dbReference>
<dbReference type="PANTHER" id="PTHR10809:SF6">
    <property type="entry name" value="AT11025P-RELATED"/>
    <property type="match status" value="1"/>
</dbReference>
<evidence type="ECO:0000256" key="7">
    <source>
        <dbReference type="SAM" id="Phobius"/>
    </source>
</evidence>
<reference evidence="9 10" key="1">
    <citation type="journal article" date="2016" name="Mol. Biol. Evol.">
        <title>Comparative Genomics of Early-Diverging Mushroom-Forming Fungi Provides Insights into the Origins of Lignocellulose Decay Capabilities.</title>
        <authorList>
            <person name="Nagy L.G."/>
            <person name="Riley R."/>
            <person name="Tritt A."/>
            <person name="Adam C."/>
            <person name="Daum C."/>
            <person name="Floudas D."/>
            <person name="Sun H."/>
            <person name="Yadav J.S."/>
            <person name="Pangilinan J."/>
            <person name="Larsson K.H."/>
            <person name="Matsuura K."/>
            <person name="Barry K."/>
            <person name="Labutti K."/>
            <person name="Kuo R."/>
            <person name="Ohm R.A."/>
            <person name="Bhattacharya S.S."/>
            <person name="Shirouzu T."/>
            <person name="Yoshinaga Y."/>
            <person name="Martin F.M."/>
            <person name="Grigoriev I.V."/>
            <person name="Hibbett D.S."/>
        </authorList>
    </citation>
    <scope>NUCLEOTIDE SEQUENCE [LARGE SCALE GENOMIC DNA]</scope>
    <source>
        <strain evidence="9 10">HHB9708</strain>
    </source>
</reference>
<evidence type="ECO:0000256" key="5">
    <source>
        <dbReference type="ARBA" id="ARBA00023136"/>
    </source>
</evidence>
<dbReference type="GO" id="GO:0033149">
    <property type="term" value="F:FFAT motif binding"/>
    <property type="evidence" value="ECO:0007669"/>
    <property type="project" value="TreeGrafter"/>
</dbReference>
<feature type="transmembrane region" description="Helical" evidence="7">
    <location>
        <begin position="330"/>
        <end position="349"/>
    </location>
</feature>